<dbReference type="Proteomes" id="UP001148614">
    <property type="component" value="Unassembled WGS sequence"/>
</dbReference>
<evidence type="ECO:0000259" key="2">
    <source>
        <dbReference type="Pfam" id="PF01048"/>
    </source>
</evidence>
<dbReference type="EMBL" id="JANPWZ010002639">
    <property type="protein sequence ID" value="KAJ3557201.1"/>
    <property type="molecule type" value="Genomic_DNA"/>
</dbReference>
<dbReference type="InterPro" id="IPR000845">
    <property type="entry name" value="Nucleoside_phosphorylase_d"/>
</dbReference>
<keyword evidence="4" id="KW-1185">Reference proteome</keyword>
<protein>
    <recommendedName>
        <fullName evidence="2">Nucleoside phosphorylase domain-containing protein</fullName>
    </recommendedName>
</protein>
<dbReference type="SUPFAM" id="SSF53167">
    <property type="entry name" value="Purine and uridine phosphorylases"/>
    <property type="match status" value="1"/>
</dbReference>
<evidence type="ECO:0000256" key="1">
    <source>
        <dbReference type="SAM" id="MobiDB-lite"/>
    </source>
</evidence>
<comment type="caution">
    <text evidence="3">The sequence shown here is derived from an EMBL/GenBank/DDBJ whole genome shotgun (WGS) entry which is preliminary data.</text>
</comment>
<gene>
    <name evidence="3" type="ORF">NPX13_g9976</name>
</gene>
<proteinExistence type="predicted"/>
<dbReference type="PANTHER" id="PTHR46082">
    <property type="entry name" value="ATP/GTP-BINDING PROTEIN-RELATED"/>
    <property type="match status" value="1"/>
</dbReference>
<reference evidence="3" key="1">
    <citation type="submission" date="2022-07" db="EMBL/GenBank/DDBJ databases">
        <title>Genome Sequence of Xylaria arbuscula.</title>
        <authorList>
            <person name="Buettner E."/>
        </authorList>
    </citation>
    <scope>NUCLEOTIDE SEQUENCE</scope>
    <source>
        <strain evidence="3">VT107</strain>
    </source>
</reference>
<feature type="domain" description="Nucleoside phosphorylase" evidence="2">
    <location>
        <begin position="85"/>
        <end position="302"/>
    </location>
</feature>
<dbReference type="PANTHER" id="PTHR46082:SF11">
    <property type="entry name" value="AAA+ ATPASE DOMAIN-CONTAINING PROTEIN-RELATED"/>
    <property type="match status" value="1"/>
</dbReference>
<accession>A0A9W8N5Q4</accession>
<dbReference type="InterPro" id="IPR053137">
    <property type="entry name" value="NLR-like"/>
</dbReference>
<dbReference type="AlphaFoldDB" id="A0A9W8N5Q4"/>
<dbReference type="InterPro" id="IPR035994">
    <property type="entry name" value="Nucleoside_phosphorylase_sf"/>
</dbReference>
<sequence>MHSADKSQKNLVSVVNKRPPNEENLASTESKRRKRDCKTYNDDLRGMGFTVGDYTVGWVCALYIELAAARSVLDTIHDNLGKSLNDSNTYTLGSLHRHNVVIACLPTNGYGTNNAAIVASNMRWTFPSIQTFLMVGIGGGVPGKVDIRLGDVVVSTGVMQYNLGKTLQQGRFQPTGTVRQPLPTLMTAVSTLRAHHESEISKIPVILSQMRERYPTMTEYTDCKQLEDLLFDSAYEHSELVASCNDCDISQLVYQLPRSSSSPTIYYGIIASGNQVIKHAMTRDRLAQEFNAICFEMEAAGLMDSL</sequence>
<dbReference type="GO" id="GO:0009116">
    <property type="term" value="P:nucleoside metabolic process"/>
    <property type="evidence" value="ECO:0007669"/>
    <property type="project" value="InterPro"/>
</dbReference>
<name>A0A9W8N5Q4_9PEZI</name>
<dbReference type="Gene3D" id="3.40.50.1580">
    <property type="entry name" value="Nucleoside phosphorylase domain"/>
    <property type="match status" value="1"/>
</dbReference>
<dbReference type="VEuPathDB" id="FungiDB:F4678DRAFT_407762"/>
<feature type="region of interest" description="Disordered" evidence="1">
    <location>
        <begin position="1"/>
        <end position="34"/>
    </location>
</feature>
<dbReference type="Pfam" id="PF01048">
    <property type="entry name" value="PNP_UDP_1"/>
    <property type="match status" value="1"/>
</dbReference>
<evidence type="ECO:0000313" key="4">
    <source>
        <dbReference type="Proteomes" id="UP001148614"/>
    </source>
</evidence>
<evidence type="ECO:0000313" key="3">
    <source>
        <dbReference type="EMBL" id="KAJ3557201.1"/>
    </source>
</evidence>
<organism evidence="3 4">
    <name type="scientific">Xylaria arbuscula</name>
    <dbReference type="NCBI Taxonomy" id="114810"/>
    <lineage>
        <taxon>Eukaryota</taxon>
        <taxon>Fungi</taxon>
        <taxon>Dikarya</taxon>
        <taxon>Ascomycota</taxon>
        <taxon>Pezizomycotina</taxon>
        <taxon>Sordariomycetes</taxon>
        <taxon>Xylariomycetidae</taxon>
        <taxon>Xylariales</taxon>
        <taxon>Xylariaceae</taxon>
        <taxon>Xylaria</taxon>
    </lineage>
</organism>
<dbReference type="GO" id="GO:0003824">
    <property type="term" value="F:catalytic activity"/>
    <property type="evidence" value="ECO:0007669"/>
    <property type="project" value="InterPro"/>
</dbReference>